<dbReference type="eggNOG" id="ENOG5032M0N">
    <property type="taxonomic scope" value="Bacteria"/>
</dbReference>
<dbReference type="Pfam" id="PF09533">
    <property type="entry name" value="DUF2380"/>
    <property type="match status" value="1"/>
</dbReference>
<proteinExistence type="predicted"/>
<accession>E3FZI5</accession>
<keyword evidence="2" id="KW-1185">Reference proteome</keyword>
<dbReference type="HOGENOM" id="CLU_111046_0_0_7"/>
<gene>
    <name evidence="1" type="ordered locus">STAUR_0846</name>
</gene>
<reference evidence="1 2" key="1">
    <citation type="journal article" date="2011" name="Mol. Biol. Evol.">
        <title>Comparative genomic analysis of fruiting body formation in Myxococcales.</title>
        <authorList>
            <person name="Huntley S."/>
            <person name="Hamann N."/>
            <person name="Wegener-Feldbrugge S."/>
            <person name="Treuner-Lange A."/>
            <person name="Kube M."/>
            <person name="Reinhardt R."/>
            <person name="Klages S."/>
            <person name="Muller R."/>
            <person name="Ronning C.M."/>
            <person name="Nierman W.C."/>
            <person name="Sogaard-Andersen L."/>
        </authorList>
    </citation>
    <scope>NUCLEOTIDE SEQUENCE [LARGE SCALE GENOMIC DNA]</scope>
    <source>
        <strain evidence="1 2">DW4/3-1</strain>
    </source>
</reference>
<dbReference type="NCBIfam" id="TIGR02269">
    <property type="entry name" value="TIGR02269 family lipoprotein"/>
    <property type="match status" value="1"/>
</dbReference>
<name>E3FZI5_STIAD</name>
<dbReference type="Proteomes" id="UP000001351">
    <property type="component" value="Chromosome"/>
</dbReference>
<dbReference type="EMBL" id="CP002271">
    <property type="protein sequence ID" value="ADO68650.1"/>
    <property type="molecule type" value="Genomic_DNA"/>
</dbReference>
<dbReference type="KEGG" id="sur:STAUR_0846"/>
<evidence type="ECO:0000313" key="2">
    <source>
        <dbReference type="Proteomes" id="UP000001351"/>
    </source>
</evidence>
<dbReference type="STRING" id="378806.STAUR_0846"/>
<dbReference type="InterPro" id="IPR011755">
    <property type="entry name" value="CHP02269_MYXXA"/>
</dbReference>
<dbReference type="AlphaFoldDB" id="E3FZI5"/>
<protein>
    <submittedName>
        <fullName evidence="1">Conserved uncharacterized protein family CHP02269, MYXXA</fullName>
    </submittedName>
</protein>
<evidence type="ECO:0000313" key="1">
    <source>
        <dbReference type="EMBL" id="ADO68650.1"/>
    </source>
</evidence>
<sequence>MASFALRFFSSPGTRFLLPVLCMLRRTLVPMPLMLALLSACTTSPAKGAWENAQQAVSVECDAPNSDQCVLLACDEGECGLFECEDMDPEATSSVALEDSVDPVRGFRAPFRAPGNHRNWRRAGLREDAKPRMTFHFRYRHGFLPAFPRLEGRLIKHHLFPQEARLATWFRANGINIHEWTMLVPEQVHLRVHRGARGGLWNEAWRQYYEANSARPVSREELLSKAFELALRYDLAGPIHSYYSPVPPPGPQLLAP</sequence>
<organism evidence="1 2">
    <name type="scientific">Stigmatella aurantiaca (strain DW4/3-1)</name>
    <dbReference type="NCBI Taxonomy" id="378806"/>
    <lineage>
        <taxon>Bacteria</taxon>
        <taxon>Pseudomonadati</taxon>
        <taxon>Myxococcota</taxon>
        <taxon>Myxococcia</taxon>
        <taxon>Myxococcales</taxon>
        <taxon>Cystobacterineae</taxon>
        <taxon>Archangiaceae</taxon>
        <taxon>Stigmatella</taxon>
    </lineage>
</organism>